<dbReference type="Pfam" id="PF08216">
    <property type="entry name" value="CTNNBL"/>
    <property type="match status" value="1"/>
</dbReference>
<dbReference type="STRING" id="106004.A0A1Y2FCT8"/>
<accession>A0A1Y2FCT8</accession>
<feature type="region of interest" description="Disordered" evidence="6">
    <location>
        <begin position="1"/>
        <end position="79"/>
    </location>
</feature>
<keyword evidence="9" id="KW-1185">Reference proteome</keyword>
<dbReference type="GO" id="GO:0005681">
    <property type="term" value="C:spliceosomal complex"/>
    <property type="evidence" value="ECO:0007669"/>
    <property type="project" value="TreeGrafter"/>
</dbReference>
<comment type="subcellular location">
    <subcellularLocation>
        <location evidence="1">Nucleus</location>
    </subcellularLocation>
</comment>
<gene>
    <name evidence="8" type="ORF">BCR35DRAFT_279006</name>
</gene>
<evidence type="ECO:0000256" key="4">
    <source>
        <dbReference type="ARBA" id="ARBA00023054"/>
    </source>
</evidence>
<keyword evidence="2" id="KW-0597">Phosphoprotein</keyword>
<dbReference type="FunCoup" id="A0A1Y2FCT8">
    <property type="interactions" value="634"/>
</dbReference>
<dbReference type="OrthoDB" id="1898821at2759"/>
<proteinExistence type="predicted"/>
<dbReference type="Proteomes" id="UP000193467">
    <property type="component" value="Unassembled WGS sequence"/>
</dbReference>
<feature type="domain" description="Beta-catenin-like protein 1 N-terminal" evidence="7">
    <location>
        <begin position="94"/>
        <end position="202"/>
    </location>
</feature>
<dbReference type="FunFam" id="1.25.10.10:FF:001136">
    <property type="entry name" value="Beta-catenin-like protein 1"/>
    <property type="match status" value="1"/>
</dbReference>
<keyword evidence="4" id="KW-0175">Coiled coil</keyword>
<dbReference type="SMART" id="SM01156">
    <property type="entry name" value="DUF1716"/>
    <property type="match status" value="1"/>
</dbReference>
<dbReference type="Gene3D" id="1.25.10.10">
    <property type="entry name" value="Leucine-rich Repeat Variant"/>
    <property type="match status" value="1"/>
</dbReference>
<reference evidence="8 9" key="1">
    <citation type="submission" date="2016-07" db="EMBL/GenBank/DDBJ databases">
        <title>Pervasive Adenine N6-methylation of Active Genes in Fungi.</title>
        <authorList>
            <consortium name="DOE Joint Genome Institute"/>
            <person name="Mondo S.J."/>
            <person name="Dannebaum R.O."/>
            <person name="Kuo R.C."/>
            <person name="Labutti K."/>
            <person name="Haridas S."/>
            <person name="Kuo A."/>
            <person name="Salamov A."/>
            <person name="Ahrendt S.R."/>
            <person name="Lipzen A."/>
            <person name="Sullivan W."/>
            <person name="Andreopoulos W.B."/>
            <person name="Clum A."/>
            <person name="Lindquist E."/>
            <person name="Daum C."/>
            <person name="Ramamoorthy G.K."/>
            <person name="Gryganskyi A."/>
            <person name="Culley D."/>
            <person name="Magnuson J.K."/>
            <person name="James T.Y."/>
            <person name="O'Malley M.A."/>
            <person name="Stajich J.E."/>
            <person name="Spatafora J.W."/>
            <person name="Visel A."/>
            <person name="Grigoriev I.V."/>
        </authorList>
    </citation>
    <scope>NUCLEOTIDE SEQUENCE [LARGE SCALE GENOMIC DNA]</scope>
    <source>
        <strain evidence="8 9">62-1032</strain>
    </source>
</reference>
<dbReference type="InterPro" id="IPR039678">
    <property type="entry name" value="CTNNBL1"/>
</dbReference>
<name>A0A1Y2FCT8_9BASI</name>
<evidence type="ECO:0000313" key="8">
    <source>
        <dbReference type="EMBL" id="ORY80665.1"/>
    </source>
</evidence>
<evidence type="ECO:0000256" key="6">
    <source>
        <dbReference type="SAM" id="MobiDB-lite"/>
    </source>
</evidence>
<keyword evidence="3" id="KW-0677">Repeat</keyword>
<dbReference type="InterPro" id="IPR011989">
    <property type="entry name" value="ARM-like"/>
</dbReference>
<dbReference type="EMBL" id="MCGR01000024">
    <property type="protein sequence ID" value="ORY80665.1"/>
    <property type="molecule type" value="Genomic_DNA"/>
</dbReference>
<sequence>MDDIFKLPALPKNASKHKLEAPVMDVSSYKSVKLDGETSASSNGQDKGKGRATIEDASDDEDGPAGNSEDFAPGGDADYFEEEDEDGRFFGGGLNAVQKQVLNMMEGGEATEPGELTPVTVRRQLLALEKAIDENRRLRTKFPTDPTKFVDSEFTLLEALHALLLLSSAPALTYPILLDLSTPESLGDLLSHENTDVFIAVVELLEEWLDPEGLDDEDDDEGAEEGAQEKKVEATKALVDGLVTVGVVDLAVGGLDRLNEEEEEGRGGVFHTLGLLENLLTLTPTVATPLLAPTSPFLKYLVTRLAADKLPADRDQNRYYAAEMLSLVLSLPADGVEEGRKRLADESHVDTLLKVLSAYRRRDPSGADETEFMENVFDALCTSLHTPAVKTAFLEGEGIELMCLMLKEKKLSRTRAIKTLDHALQGQSGIALCEKFVELLGLKTLFSAFMGKSANKKSKASFSTATTHEDTEHLLSLLSSLLTSLSSDSPPRLRLLAKFVENDYEKVDRLIELREEVETRVEKAARETVAEEGEDVDEVDIYLGKLEGGLASLQLIDYVTAWICMEDDGVRDHIIMLLARKDRSLSDVIRVLAEYRDNIGDASEEPAVPVGEGAEMPVDEGTEKKEILGHLIEYLKSVD</sequence>
<evidence type="ECO:0000313" key="9">
    <source>
        <dbReference type="Proteomes" id="UP000193467"/>
    </source>
</evidence>
<dbReference type="InParanoid" id="A0A1Y2FCT8"/>
<dbReference type="AlphaFoldDB" id="A0A1Y2FCT8"/>
<dbReference type="InterPro" id="IPR016024">
    <property type="entry name" value="ARM-type_fold"/>
</dbReference>
<organism evidence="8 9">
    <name type="scientific">Leucosporidium creatinivorum</name>
    <dbReference type="NCBI Taxonomy" id="106004"/>
    <lineage>
        <taxon>Eukaryota</taxon>
        <taxon>Fungi</taxon>
        <taxon>Dikarya</taxon>
        <taxon>Basidiomycota</taxon>
        <taxon>Pucciniomycotina</taxon>
        <taxon>Microbotryomycetes</taxon>
        <taxon>Leucosporidiales</taxon>
        <taxon>Leucosporidium</taxon>
    </lineage>
</organism>
<evidence type="ECO:0000256" key="5">
    <source>
        <dbReference type="ARBA" id="ARBA00023242"/>
    </source>
</evidence>
<dbReference type="PANTHER" id="PTHR14978:SF0">
    <property type="entry name" value="BETA-CATENIN-LIKE PROTEIN 1"/>
    <property type="match status" value="1"/>
</dbReference>
<comment type="caution">
    <text evidence="8">The sequence shown here is derived from an EMBL/GenBank/DDBJ whole genome shotgun (WGS) entry which is preliminary data.</text>
</comment>
<evidence type="ECO:0000256" key="1">
    <source>
        <dbReference type="ARBA" id="ARBA00004123"/>
    </source>
</evidence>
<evidence type="ECO:0000256" key="3">
    <source>
        <dbReference type="ARBA" id="ARBA00022737"/>
    </source>
</evidence>
<keyword evidence="5" id="KW-0539">Nucleus</keyword>
<dbReference type="InterPro" id="IPR013180">
    <property type="entry name" value="CTNNBL1_N"/>
</dbReference>
<dbReference type="SUPFAM" id="SSF48371">
    <property type="entry name" value="ARM repeat"/>
    <property type="match status" value="1"/>
</dbReference>
<evidence type="ECO:0000259" key="7">
    <source>
        <dbReference type="SMART" id="SM01156"/>
    </source>
</evidence>
<evidence type="ECO:0000256" key="2">
    <source>
        <dbReference type="ARBA" id="ARBA00022553"/>
    </source>
</evidence>
<dbReference type="GO" id="GO:0010467">
    <property type="term" value="P:gene expression"/>
    <property type="evidence" value="ECO:0007669"/>
    <property type="project" value="UniProtKB-ARBA"/>
</dbReference>
<protein>
    <submittedName>
        <fullName evidence="8">Catenin-beta-like protein</fullName>
    </submittedName>
</protein>
<dbReference type="PANTHER" id="PTHR14978">
    <property type="entry name" value="BETA-CATENIN-LIKE PROTEIN 1 NUCLEAR ASSOCIATED PROTEIN"/>
    <property type="match status" value="1"/>
</dbReference>